<dbReference type="GeneID" id="84591363"/>
<organism evidence="2">
    <name type="scientific">Aspergillus niger</name>
    <dbReference type="NCBI Taxonomy" id="5061"/>
    <lineage>
        <taxon>Eukaryota</taxon>
        <taxon>Fungi</taxon>
        <taxon>Dikarya</taxon>
        <taxon>Ascomycota</taxon>
        <taxon>Pezizomycotina</taxon>
        <taxon>Eurotiomycetes</taxon>
        <taxon>Eurotiomycetidae</taxon>
        <taxon>Eurotiales</taxon>
        <taxon>Aspergillaceae</taxon>
        <taxon>Aspergillus</taxon>
        <taxon>Aspergillus subgen. Circumdati</taxon>
    </lineage>
</organism>
<proteinExistence type="predicted"/>
<reference evidence="2" key="2">
    <citation type="submission" date="2025-08" db="UniProtKB">
        <authorList>
            <consortium name="RefSeq"/>
        </authorList>
    </citation>
    <scope>IDENTIFICATION</scope>
</reference>
<dbReference type="KEGG" id="ang:An07g04220"/>
<dbReference type="RefSeq" id="XP_059605378.1">
    <property type="nucleotide sequence ID" value="XM_059748395.1"/>
</dbReference>
<protein>
    <submittedName>
        <fullName evidence="2">Uncharacterized protein</fullName>
    </submittedName>
</protein>
<keyword evidence="1" id="KW-0812">Transmembrane</keyword>
<keyword evidence="1" id="KW-0472">Membrane</keyword>
<reference evidence="2" key="1">
    <citation type="submission" date="2025-02" db="EMBL/GenBank/DDBJ databases">
        <authorList>
            <consortium name="NCBI Genome Project"/>
        </authorList>
    </citation>
    <scope>NUCLEOTIDE SEQUENCE</scope>
</reference>
<accession>A0AAJ8BXA5</accession>
<feature type="transmembrane region" description="Helical" evidence="1">
    <location>
        <begin position="94"/>
        <end position="114"/>
    </location>
</feature>
<feature type="transmembrane region" description="Helical" evidence="1">
    <location>
        <begin position="27"/>
        <end position="48"/>
    </location>
</feature>
<gene>
    <name evidence="2" type="ORF">An07g04220</name>
</gene>
<evidence type="ECO:0000313" key="2">
    <source>
        <dbReference type="RefSeq" id="XP_059605378.1"/>
    </source>
</evidence>
<keyword evidence="1" id="KW-1133">Transmembrane helix</keyword>
<sequence>MCFPLSLGGDSVPGRLKLGWLSWRRNLLPVPGIGHIPMACLVIGLVAADRARGREGDYCYERGRSIIVLVFGARRRWVWDFCVIFMSSPVERQLVAMACLPGVYLSAFLVLAAVTSLNDSPRFPVSETILAIGARLSACEAECLVGAEELEGCRSRGEVGIRGGCEIQLLAKPCRAPPS</sequence>
<evidence type="ECO:0000256" key="1">
    <source>
        <dbReference type="SAM" id="Phobius"/>
    </source>
</evidence>
<dbReference type="VEuPathDB" id="FungiDB:An07g04220"/>
<dbReference type="AlphaFoldDB" id="A0AAJ8BXA5"/>
<name>A0AAJ8BXA5_ASPNG</name>